<dbReference type="Pfam" id="PF03031">
    <property type="entry name" value="NIF"/>
    <property type="match status" value="1"/>
</dbReference>
<comment type="function">
    <text evidence="1">Essential component of the TIM23 complex, a complex that mediates the translocation of transit peptide-containing proteins across the mitochondrial inner membrane.</text>
</comment>
<reference evidence="4" key="2">
    <citation type="submission" date="2023-06" db="EMBL/GenBank/DDBJ databases">
        <authorList>
            <person name="Swenson N.G."/>
            <person name="Wegrzyn J.L."/>
            <person name="Mcevoy S.L."/>
        </authorList>
    </citation>
    <scope>NUCLEOTIDE SEQUENCE</scope>
    <source>
        <strain evidence="4">NS2018</strain>
        <tissue evidence="4">Leaf</tissue>
    </source>
</reference>
<evidence type="ECO:0000313" key="4">
    <source>
        <dbReference type="EMBL" id="KAK0583750.1"/>
    </source>
</evidence>
<gene>
    <name evidence="4" type="ORF">LWI29_002511</name>
</gene>
<dbReference type="AlphaFoldDB" id="A0AA39VKC8"/>
<dbReference type="GO" id="GO:0005744">
    <property type="term" value="C:TIM23 mitochondrial import inner membrane translocase complex"/>
    <property type="evidence" value="ECO:0007669"/>
    <property type="project" value="UniProtKB-UniRule"/>
</dbReference>
<accession>A0AA39VKC8</accession>
<dbReference type="InterPro" id="IPR050365">
    <property type="entry name" value="TIM50"/>
</dbReference>
<evidence type="ECO:0000256" key="1">
    <source>
        <dbReference type="RuleBase" id="RU365079"/>
    </source>
</evidence>
<comment type="subunit">
    <text evidence="1">Component of the TIM23 complex.</text>
</comment>
<dbReference type="InterPro" id="IPR004274">
    <property type="entry name" value="FCP1_dom"/>
</dbReference>
<evidence type="ECO:0000313" key="5">
    <source>
        <dbReference type="Proteomes" id="UP001168877"/>
    </source>
</evidence>
<dbReference type="GO" id="GO:0015031">
    <property type="term" value="P:protein transport"/>
    <property type="evidence" value="ECO:0007669"/>
    <property type="project" value="UniProtKB-KW"/>
</dbReference>
<comment type="similarity">
    <text evidence="1">Belongs to the TIM50 family.</text>
</comment>
<evidence type="ECO:0000259" key="3">
    <source>
        <dbReference type="SMART" id="SM00577"/>
    </source>
</evidence>
<dbReference type="InterPro" id="IPR036412">
    <property type="entry name" value="HAD-like_sf"/>
</dbReference>
<organism evidence="4 5">
    <name type="scientific">Acer saccharum</name>
    <name type="common">Sugar maple</name>
    <dbReference type="NCBI Taxonomy" id="4024"/>
    <lineage>
        <taxon>Eukaryota</taxon>
        <taxon>Viridiplantae</taxon>
        <taxon>Streptophyta</taxon>
        <taxon>Embryophyta</taxon>
        <taxon>Tracheophyta</taxon>
        <taxon>Spermatophyta</taxon>
        <taxon>Magnoliopsida</taxon>
        <taxon>eudicotyledons</taxon>
        <taxon>Gunneridae</taxon>
        <taxon>Pentapetalae</taxon>
        <taxon>rosids</taxon>
        <taxon>malvids</taxon>
        <taxon>Sapindales</taxon>
        <taxon>Sapindaceae</taxon>
        <taxon>Hippocastanoideae</taxon>
        <taxon>Acereae</taxon>
        <taxon>Acer</taxon>
    </lineage>
</organism>
<keyword evidence="1" id="KW-0811">Translocation</keyword>
<feature type="domain" description="FCP1 homology" evidence="3">
    <location>
        <begin position="48"/>
        <end position="203"/>
    </location>
</feature>
<feature type="compositionally biased region" description="Basic and acidic residues" evidence="2">
    <location>
        <begin position="1"/>
        <end position="10"/>
    </location>
</feature>
<comment type="subcellular location">
    <subcellularLocation>
        <location evidence="1">Mitochondrion inner membrane</location>
        <topology evidence="1">Single-pass membrane protein</topology>
    </subcellularLocation>
</comment>
<keyword evidence="1" id="KW-0809">Transit peptide</keyword>
<dbReference type="InterPro" id="IPR023214">
    <property type="entry name" value="HAD_sf"/>
</dbReference>
<protein>
    <recommendedName>
        <fullName evidence="1">Mitochondrial import inner membrane translocase subunit TIM50</fullName>
    </recommendedName>
</protein>
<evidence type="ECO:0000256" key="2">
    <source>
        <dbReference type="SAM" id="MobiDB-lite"/>
    </source>
</evidence>
<dbReference type="SUPFAM" id="SSF56784">
    <property type="entry name" value="HAD-like"/>
    <property type="match status" value="1"/>
</dbReference>
<keyword evidence="1" id="KW-0813">Transport</keyword>
<dbReference type="Proteomes" id="UP001168877">
    <property type="component" value="Unassembled WGS sequence"/>
</dbReference>
<keyword evidence="5" id="KW-1185">Reference proteome</keyword>
<dbReference type="EMBL" id="JAUESC010000383">
    <property type="protein sequence ID" value="KAK0583750.1"/>
    <property type="molecule type" value="Genomic_DNA"/>
</dbReference>
<dbReference type="PANTHER" id="PTHR12210">
    <property type="entry name" value="DULLARD PROTEIN PHOSPHATASE"/>
    <property type="match status" value="1"/>
</dbReference>
<proteinExistence type="inferred from homology"/>
<dbReference type="Gene3D" id="3.40.50.1000">
    <property type="entry name" value="HAD superfamily/HAD-like"/>
    <property type="match status" value="1"/>
</dbReference>
<keyword evidence="1" id="KW-0653">Protein transport</keyword>
<comment type="caution">
    <text evidence="4">The sequence shown here is derived from an EMBL/GenBank/DDBJ whole genome shotgun (WGS) entry which is preliminary data.</text>
</comment>
<keyword evidence="1" id="KW-0496">Mitochondrion</keyword>
<feature type="region of interest" description="Disordered" evidence="2">
    <location>
        <begin position="1"/>
        <end position="29"/>
    </location>
</feature>
<name>A0AA39VKC8_ACESA</name>
<dbReference type="SMART" id="SM00577">
    <property type="entry name" value="CPDc"/>
    <property type="match status" value="1"/>
</dbReference>
<sequence>MAGKSEDTKKKAVLLNDSDSDSENEKQKEVVEDDTGLLSLMNLNLGPKKKLLVLSLGGLLCHRVFHKEKTTVPIRRKPDAVIGNYKIYKRSHCTEFMKFCFERFEVGIWSSAREWSMTNSLDCIMVGLKSKVLFAWPNTAVFPTDYKAYTVNDDALGPEGELRLYLEGLVDAEDVPSYVKDHSFGQPAITSMHPDWEFYSKVIRRHRQAED</sequence>
<reference evidence="4" key="1">
    <citation type="journal article" date="2022" name="Plant J.">
        <title>Strategies of tolerance reflected in two North American maple genomes.</title>
        <authorList>
            <person name="McEvoy S.L."/>
            <person name="Sezen U.U."/>
            <person name="Trouern-Trend A."/>
            <person name="McMahon S.M."/>
            <person name="Schaberg P.G."/>
            <person name="Yang J."/>
            <person name="Wegrzyn J.L."/>
            <person name="Swenson N.G."/>
        </authorList>
    </citation>
    <scope>NUCLEOTIDE SEQUENCE</scope>
    <source>
        <strain evidence="4">NS2018</strain>
    </source>
</reference>